<name>A0A420IQD0_9PEZI</name>
<proteinExistence type="predicted"/>
<evidence type="ECO:0000313" key="2">
    <source>
        <dbReference type="Proteomes" id="UP000285326"/>
    </source>
</evidence>
<comment type="caution">
    <text evidence="1">The sequence shown here is derived from an EMBL/GenBank/DDBJ whole genome shotgun (WGS) entry which is preliminary data.</text>
</comment>
<dbReference type="EMBL" id="MCBS01022502">
    <property type="protein sequence ID" value="RKF76734.1"/>
    <property type="molecule type" value="Genomic_DNA"/>
</dbReference>
<organism evidence="1 2">
    <name type="scientific">Golovinomyces cichoracearum</name>
    <dbReference type="NCBI Taxonomy" id="62708"/>
    <lineage>
        <taxon>Eukaryota</taxon>
        <taxon>Fungi</taxon>
        <taxon>Dikarya</taxon>
        <taxon>Ascomycota</taxon>
        <taxon>Pezizomycotina</taxon>
        <taxon>Leotiomycetes</taxon>
        <taxon>Erysiphales</taxon>
        <taxon>Erysiphaceae</taxon>
        <taxon>Golovinomyces</taxon>
    </lineage>
</organism>
<dbReference type="AlphaFoldDB" id="A0A420IQD0"/>
<evidence type="ECO:0000313" key="1">
    <source>
        <dbReference type="EMBL" id="RKF76734.1"/>
    </source>
</evidence>
<accession>A0A420IQD0</accession>
<reference evidence="1 2" key="1">
    <citation type="journal article" date="2018" name="BMC Genomics">
        <title>Comparative genome analyses reveal sequence features reflecting distinct modes of host-adaptation between dicot and monocot powdery mildew.</title>
        <authorList>
            <person name="Wu Y."/>
            <person name="Ma X."/>
            <person name="Pan Z."/>
            <person name="Kale S.D."/>
            <person name="Song Y."/>
            <person name="King H."/>
            <person name="Zhang Q."/>
            <person name="Presley C."/>
            <person name="Deng X."/>
            <person name="Wei C.I."/>
            <person name="Xiao S."/>
        </authorList>
    </citation>
    <scope>NUCLEOTIDE SEQUENCE [LARGE SCALE GENOMIC DNA]</scope>
    <source>
        <strain evidence="1">UMSG1</strain>
    </source>
</reference>
<gene>
    <name evidence="1" type="ORF">GcM1_225074b</name>
</gene>
<dbReference type="Proteomes" id="UP000285326">
    <property type="component" value="Unassembled WGS sequence"/>
</dbReference>
<sequence length="90" mass="10062">MILNSEINETETSLMLQNQATMYALTSKNSSNIKTANEKYYFDSSVPEIFASEGSSRYSPNSPFYSIILDTSASFYSTAGKSQYDALRDQ</sequence>
<protein>
    <submittedName>
        <fullName evidence="1">Uncharacterized protein</fullName>
    </submittedName>
</protein>